<evidence type="ECO:0000256" key="8">
    <source>
        <dbReference type="ARBA" id="ARBA00035344"/>
    </source>
</evidence>
<organism evidence="11 12">
    <name type="scientific">Phyllostomus discolor</name>
    <name type="common">pale spear-nosed bat</name>
    <dbReference type="NCBI Taxonomy" id="89673"/>
    <lineage>
        <taxon>Eukaryota</taxon>
        <taxon>Metazoa</taxon>
        <taxon>Chordata</taxon>
        <taxon>Craniata</taxon>
        <taxon>Vertebrata</taxon>
        <taxon>Euteleostomi</taxon>
        <taxon>Mammalia</taxon>
        <taxon>Eutheria</taxon>
        <taxon>Laurasiatheria</taxon>
        <taxon>Chiroptera</taxon>
        <taxon>Yangochiroptera</taxon>
        <taxon>Phyllostomidae</taxon>
        <taxon>Phyllostominae</taxon>
        <taxon>Phyllostomus</taxon>
    </lineage>
</organism>
<evidence type="ECO:0000256" key="1">
    <source>
        <dbReference type="ARBA" id="ARBA00004173"/>
    </source>
</evidence>
<evidence type="ECO:0000313" key="12">
    <source>
        <dbReference type="Proteomes" id="UP000664940"/>
    </source>
</evidence>
<feature type="compositionally biased region" description="Low complexity" evidence="10">
    <location>
        <begin position="14"/>
        <end position="29"/>
    </location>
</feature>
<dbReference type="EMBL" id="JABVXQ010000010">
    <property type="protein sequence ID" value="KAF6088661.1"/>
    <property type="molecule type" value="Genomic_DNA"/>
</dbReference>
<evidence type="ECO:0000313" key="11">
    <source>
        <dbReference type="EMBL" id="KAF6088661.1"/>
    </source>
</evidence>
<evidence type="ECO:0000256" key="9">
    <source>
        <dbReference type="SAM" id="Coils"/>
    </source>
</evidence>
<keyword evidence="5" id="KW-0496">Mitochondrion</keyword>
<evidence type="ECO:0000256" key="5">
    <source>
        <dbReference type="ARBA" id="ARBA00023128"/>
    </source>
</evidence>
<comment type="similarity">
    <text evidence="2">Belongs to the mitochondrion-specific ribosomal protein mS26 family.</text>
</comment>
<dbReference type="GO" id="GO:0005763">
    <property type="term" value="C:mitochondrial small ribosomal subunit"/>
    <property type="evidence" value="ECO:0007669"/>
    <property type="project" value="InterPro"/>
</dbReference>
<sequence length="244" mass="27052">MRGGLGHAARVEPPRCAAPGPAAATRAGPQDPSRPAGQVQGRAREDPARGGSYGVLRADGALPTVPPNGARSQVCVAERECVAEGEAAAGTACWGGRARRVSTSGVSLLRLEFVSEVRRKIKEARTGVLAERKALEDATEHQNLMAWNQAENQRLHELRIERLRQEAREQEQRQEEEKARKAQETQAWVQLKERELLQLQEEAKNFITRENLDARIEEALDSPKSYNWAITREGQVVRPQRKGS</sequence>
<proteinExistence type="inferred from homology"/>
<dbReference type="InterPro" id="IPR026140">
    <property type="entry name" value="Ribosomal_mS26"/>
</dbReference>
<feature type="region of interest" description="Disordered" evidence="10">
    <location>
        <begin position="1"/>
        <end position="70"/>
    </location>
</feature>
<gene>
    <name evidence="11" type="ORF">HJG60_013257</name>
</gene>
<evidence type="ECO:0000256" key="7">
    <source>
        <dbReference type="ARBA" id="ARBA00035138"/>
    </source>
</evidence>
<feature type="coiled-coil region" evidence="9">
    <location>
        <begin position="148"/>
        <end position="209"/>
    </location>
</feature>
<evidence type="ECO:0000256" key="10">
    <source>
        <dbReference type="SAM" id="MobiDB-lite"/>
    </source>
</evidence>
<dbReference type="AlphaFoldDB" id="A0A834DQD2"/>
<evidence type="ECO:0000256" key="4">
    <source>
        <dbReference type="ARBA" id="ARBA00022980"/>
    </source>
</evidence>
<dbReference type="PANTHER" id="PTHR21035:SF2">
    <property type="entry name" value="SMALL RIBOSOMAL SUBUNIT PROTEIN MS26"/>
    <property type="match status" value="1"/>
</dbReference>
<reference evidence="11 12" key="1">
    <citation type="journal article" date="2020" name="Nature">
        <title>Six reference-quality genomes reveal evolution of bat adaptations.</title>
        <authorList>
            <person name="Jebb D."/>
            <person name="Huang Z."/>
            <person name="Pippel M."/>
            <person name="Hughes G.M."/>
            <person name="Lavrichenko K."/>
            <person name="Devanna P."/>
            <person name="Winkler S."/>
            <person name="Jermiin L.S."/>
            <person name="Skirmuntt E.C."/>
            <person name="Katzourakis A."/>
            <person name="Burkitt-Gray L."/>
            <person name="Ray D.A."/>
            <person name="Sullivan K.A.M."/>
            <person name="Roscito J.G."/>
            <person name="Kirilenko B.M."/>
            <person name="Davalos L.M."/>
            <person name="Corthals A.P."/>
            <person name="Power M.L."/>
            <person name="Jones G."/>
            <person name="Ransome R.D."/>
            <person name="Dechmann D.K.N."/>
            <person name="Locatelli A.G."/>
            <person name="Puechmaille S.J."/>
            <person name="Fedrigo O."/>
            <person name="Jarvis E.D."/>
            <person name="Hiller M."/>
            <person name="Vernes S.C."/>
            <person name="Myers E.W."/>
            <person name="Teeling E.C."/>
        </authorList>
    </citation>
    <scope>NUCLEOTIDE SEQUENCE [LARGE SCALE GENOMIC DNA]</scope>
    <source>
        <strain evidence="11">Bat1K_MPI-CBG_1</strain>
    </source>
</reference>
<accession>A0A834DQD2</accession>
<dbReference type="Proteomes" id="UP000664940">
    <property type="component" value="Unassembled WGS sequence"/>
</dbReference>
<keyword evidence="4 11" id="KW-0689">Ribosomal protein</keyword>
<evidence type="ECO:0000256" key="6">
    <source>
        <dbReference type="ARBA" id="ARBA00023274"/>
    </source>
</evidence>
<keyword evidence="6" id="KW-0687">Ribonucleoprotein</keyword>
<protein>
    <recommendedName>
        <fullName evidence="7">Small ribosomal subunit protein mS26</fullName>
    </recommendedName>
    <alternativeName>
        <fullName evidence="8">28S ribosomal protein S26, mitochondrial</fullName>
    </alternativeName>
</protein>
<dbReference type="PANTHER" id="PTHR21035">
    <property type="entry name" value="28S RIBOSOMAL PROTEIN S26, MITOCHONDRIAL"/>
    <property type="match status" value="1"/>
</dbReference>
<name>A0A834DQD2_9CHIR</name>
<keyword evidence="9" id="KW-0175">Coiled coil</keyword>
<keyword evidence="3" id="KW-0809">Transit peptide</keyword>
<evidence type="ECO:0000256" key="3">
    <source>
        <dbReference type="ARBA" id="ARBA00022946"/>
    </source>
</evidence>
<comment type="caution">
    <text evidence="11">The sequence shown here is derived from an EMBL/GenBank/DDBJ whole genome shotgun (WGS) entry which is preliminary data.</text>
</comment>
<comment type="subcellular location">
    <subcellularLocation>
        <location evidence="1">Mitochondrion</location>
    </subcellularLocation>
</comment>
<evidence type="ECO:0000256" key="2">
    <source>
        <dbReference type="ARBA" id="ARBA00009672"/>
    </source>
</evidence>
<dbReference type="Pfam" id="PF14943">
    <property type="entry name" value="MRP-S26"/>
    <property type="match status" value="1"/>
</dbReference>